<keyword evidence="4" id="KW-0695">RNA-directed DNA polymerase</keyword>
<dbReference type="EMBL" id="JBHLXG010000003">
    <property type="protein sequence ID" value="MFC0224985.1"/>
    <property type="molecule type" value="Genomic_DNA"/>
</dbReference>
<dbReference type="SUPFAM" id="SSF56672">
    <property type="entry name" value="DNA/RNA polymerases"/>
    <property type="match status" value="1"/>
</dbReference>
<evidence type="ECO:0000313" key="5">
    <source>
        <dbReference type="Proteomes" id="UP001589792"/>
    </source>
</evidence>
<name>A0ABV6E7S5_9GAMM</name>
<gene>
    <name evidence="4" type="ORF">ACFFJ3_00420</name>
</gene>
<dbReference type="PROSITE" id="PS50878">
    <property type="entry name" value="RT_POL"/>
    <property type="match status" value="1"/>
</dbReference>
<dbReference type="InterPro" id="IPR051083">
    <property type="entry name" value="GrpII_Intron_Splice-Mob/Def"/>
</dbReference>
<dbReference type="PANTHER" id="PTHR34047">
    <property type="entry name" value="NUCLEAR INTRON MATURASE 1, MITOCHONDRIAL-RELATED"/>
    <property type="match status" value="1"/>
</dbReference>
<dbReference type="PANTHER" id="PTHR34047:SF8">
    <property type="entry name" value="PROTEIN YKFC"/>
    <property type="match status" value="1"/>
</dbReference>
<accession>A0ABV6E7S5</accession>
<dbReference type="InterPro" id="IPR043502">
    <property type="entry name" value="DNA/RNA_pol_sf"/>
</dbReference>
<keyword evidence="4" id="KW-0808">Transferase</keyword>
<reference evidence="4 5" key="1">
    <citation type="submission" date="2024-09" db="EMBL/GenBank/DDBJ databases">
        <authorList>
            <person name="Sun Q."/>
            <person name="Mori K."/>
        </authorList>
    </citation>
    <scope>NUCLEOTIDE SEQUENCE [LARGE SCALE GENOMIC DNA]</scope>
    <source>
        <strain evidence="4 5">CCM 8626</strain>
    </source>
</reference>
<feature type="domain" description="Reverse transcriptase" evidence="3">
    <location>
        <begin position="78"/>
        <end position="309"/>
    </location>
</feature>
<dbReference type="RefSeq" id="WP_380671871.1">
    <property type="nucleotide sequence ID" value="NZ_CP173186.1"/>
</dbReference>
<evidence type="ECO:0000313" key="4">
    <source>
        <dbReference type="EMBL" id="MFC0224985.1"/>
    </source>
</evidence>
<organism evidence="4 5">
    <name type="scientific">Serratia aquatilis</name>
    <dbReference type="NCBI Taxonomy" id="1737515"/>
    <lineage>
        <taxon>Bacteria</taxon>
        <taxon>Pseudomonadati</taxon>
        <taxon>Pseudomonadota</taxon>
        <taxon>Gammaproteobacteria</taxon>
        <taxon>Enterobacterales</taxon>
        <taxon>Yersiniaceae</taxon>
        <taxon>Serratia</taxon>
    </lineage>
</organism>
<evidence type="ECO:0000256" key="2">
    <source>
        <dbReference type="SAM" id="MobiDB-lite"/>
    </source>
</evidence>
<keyword evidence="5" id="KW-1185">Reference proteome</keyword>
<keyword evidence="4" id="KW-0548">Nucleotidyltransferase</keyword>
<dbReference type="GO" id="GO:0003964">
    <property type="term" value="F:RNA-directed DNA polymerase activity"/>
    <property type="evidence" value="ECO:0007669"/>
    <property type="project" value="UniProtKB-KW"/>
</dbReference>
<proteinExistence type="inferred from homology"/>
<protein>
    <submittedName>
        <fullName evidence="4">Reverse transcriptase domain-containing protein</fullName>
    </submittedName>
</protein>
<sequence length="500" mass="57909">MELYEKIVWYIEKEAEKLALRHHAYHNALHIENERKRQRSSSPSNLKVVSKPPHWSQDKKFDPFYVKKHAKTIAYSIASKIKSQTYEPFEPAKNKVAKSSGGYREVAMYQIPDAAISTFFYHRLLSKNKHRFSSFSYAYRDDRNVHFAIQDIAVELSQNSRLFVAEFDFSKFFDAISHQYLFEQFEKNGFFISQEERSVIKAFLKGRDRGIPQGTSISLFLANLACWKLDKQLEKEGLQFARYADDTIVWSQDYTKITKALDIISHFSKEVGVALNAEKSEGISILCPNAMKSEFHKSKDKVDFLGYSISTDKVSIKDSSVKKIKREISYILYKHLIQPLKSSPLKALKIPANNKDEALLSAICEIRRYMYGNLSEDMISAYLNGRSNRIFFKGIMSFYPLINDEVQMKSLDGWLVNAIFKAVQHRSILLASHHQPRTHIFPFNVSRRELLKICNRTRINKMKLLKFPSFLTIYKAMQKGLIEVGIVGVTDSKANTYNYI</sequence>
<dbReference type="InterPro" id="IPR000477">
    <property type="entry name" value="RT_dom"/>
</dbReference>
<evidence type="ECO:0000256" key="1">
    <source>
        <dbReference type="ARBA" id="ARBA00034120"/>
    </source>
</evidence>
<comment type="similarity">
    <text evidence="1">Belongs to the bacterial reverse transcriptase family.</text>
</comment>
<dbReference type="Proteomes" id="UP001589792">
    <property type="component" value="Unassembled WGS sequence"/>
</dbReference>
<feature type="region of interest" description="Disordered" evidence="2">
    <location>
        <begin position="32"/>
        <end position="55"/>
    </location>
</feature>
<dbReference type="Pfam" id="PF00078">
    <property type="entry name" value="RVT_1"/>
    <property type="match status" value="1"/>
</dbReference>
<evidence type="ECO:0000259" key="3">
    <source>
        <dbReference type="PROSITE" id="PS50878"/>
    </source>
</evidence>
<comment type="caution">
    <text evidence="4">The sequence shown here is derived from an EMBL/GenBank/DDBJ whole genome shotgun (WGS) entry which is preliminary data.</text>
</comment>